<comment type="cofactor">
    <cofactor evidence="1">
        <name>a divalent metal cation</name>
        <dbReference type="ChEBI" id="CHEBI:60240"/>
    </cofactor>
</comment>
<dbReference type="AlphaFoldDB" id="A0A0C2N8Y6"/>
<dbReference type="Proteomes" id="UP000476820">
    <property type="component" value="Unassembled WGS sequence"/>
</dbReference>
<dbReference type="GO" id="GO:0046872">
    <property type="term" value="F:metal ion binding"/>
    <property type="evidence" value="ECO:0007669"/>
    <property type="project" value="UniProtKB-KW"/>
</dbReference>
<name>A0A0C2N8Y6_CLOBO</name>
<feature type="transmembrane region" description="Helical" evidence="5">
    <location>
        <begin position="12"/>
        <end position="31"/>
    </location>
</feature>
<keyword evidence="5" id="KW-0472">Membrane</keyword>
<dbReference type="EMBL" id="SGKU01000073">
    <property type="protein sequence ID" value="NFA44333.1"/>
    <property type="molecule type" value="Genomic_DNA"/>
</dbReference>
<sequence length="285" mass="31730">MRALKKILKRIFITIILIPAICFGIFAYSIYVEPNLLSVKNIEINNSSNIKNEDTIKIAQISDIHLGEYYAIDKLEKLVNKVNSQNADIIVFTGDLFDNVSKFEDTSKVAPILKKLNANIGKYAIYGNHDYGGGAKNIYKNVMEDSGFKILVNEQANVKLDSGKTMSILGLDDALLGNPDVEKTARNIKGSNYNLLLLHEPDLSDKFVSYNIDLILAGHSHGGQVKIPFLGEIVTPPLAEKYKDGLYNLNTKRNTQLYVNSGIGNTKVPFRFMNVPEVSIFEIKA</sequence>
<reference evidence="8 10" key="2">
    <citation type="submission" date="2019-04" db="EMBL/GenBank/DDBJ databases">
        <title>Genome sequencing of Clostridium botulinum Groups I-IV and Clostridium butyricum.</title>
        <authorList>
            <person name="Brunt J."/>
            <person name="Van Vliet A.H.M."/>
            <person name="Stringer S.C."/>
            <person name="Carter A.T."/>
            <person name="Peck M.W."/>
        </authorList>
    </citation>
    <scope>NUCLEOTIDE SEQUENCE [LARGE SCALE GENOMIC DNA]</scope>
    <source>
        <strain evidence="8 10">1605</strain>
    </source>
</reference>
<dbReference type="GO" id="GO:0008758">
    <property type="term" value="F:UDP-2,3-diacylglucosamine hydrolase activity"/>
    <property type="evidence" value="ECO:0007669"/>
    <property type="project" value="TreeGrafter"/>
</dbReference>
<evidence type="ECO:0000259" key="6">
    <source>
        <dbReference type="Pfam" id="PF00149"/>
    </source>
</evidence>
<keyword evidence="2" id="KW-0479">Metal-binding</keyword>
<evidence type="ECO:0000313" key="7">
    <source>
        <dbReference type="EMBL" id="NFA44333.1"/>
    </source>
</evidence>
<evidence type="ECO:0000313" key="9">
    <source>
        <dbReference type="Proteomes" id="UP000472355"/>
    </source>
</evidence>
<evidence type="ECO:0000313" key="8">
    <source>
        <dbReference type="EMBL" id="NFF88389.1"/>
    </source>
</evidence>
<dbReference type="Gene3D" id="3.60.21.10">
    <property type="match status" value="1"/>
</dbReference>
<dbReference type="FunFam" id="3.60.21.10:FF:000028">
    <property type="entry name" value="Putative metallophosphoesterase"/>
    <property type="match status" value="1"/>
</dbReference>
<dbReference type="Proteomes" id="UP000472355">
    <property type="component" value="Unassembled WGS sequence"/>
</dbReference>
<evidence type="ECO:0000256" key="5">
    <source>
        <dbReference type="SAM" id="Phobius"/>
    </source>
</evidence>
<comment type="similarity">
    <text evidence="4">Belongs to the metallophosphoesterase superfamily.</text>
</comment>
<gene>
    <name evidence="7" type="ORF">EXM65_17655</name>
    <name evidence="8" type="ORF">FC774_10980</name>
</gene>
<dbReference type="PANTHER" id="PTHR31302">
    <property type="entry name" value="TRANSMEMBRANE PROTEIN WITH METALLOPHOSPHOESTERASE DOMAIN-RELATED"/>
    <property type="match status" value="1"/>
</dbReference>
<dbReference type="InterPro" id="IPR051158">
    <property type="entry name" value="Metallophosphoesterase_sf"/>
</dbReference>
<reference evidence="7 9" key="1">
    <citation type="submission" date="2019-02" db="EMBL/GenBank/DDBJ databases">
        <title>Genome sequencing of Clostridium botulinum clinical isolates.</title>
        <authorList>
            <person name="Brunt J."/>
            <person name="Van Vliet A.H.M."/>
            <person name="Stringer S.C."/>
            <person name="Grant K.A."/>
            <person name="Carter A.C."/>
            <person name="Peck M.W."/>
        </authorList>
    </citation>
    <scope>NUCLEOTIDE SEQUENCE [LARGE SCALE GENOMIC DNA]</scope>
    <source>
        <strain evidence="7 9">H113700579</strain>
    </source>
</reference>
<dbReference type="InterPro" id="IPR004843">
    <property type="entry name" value="Calcineurin-like_PHP"/>
</dbReference>
<keyword evidence="5" id="KW-1133">Transmembrane helix</keyword>
<dbReference type="Pfam" id="PF00149">
    <property type="entry name" value="Metallophos"/>
    <property type="match status" value="1"/>
</dbReference>
<dbReference type="CDD" id="cd07385">
    <property type="entry name" value="MPP_YkuE_C"/>
    <property type="match status" value="1"/>
</dbReference>
<evidence type="ECO:0000256" key="4">
    <source>
        <dbReference type="ARBA" id="ARBA00061089"/>
    </source>
</evidence>
<evidence type="ECO:0000313" key="10">
    <source>
        <dbReference type="Proteomes" id="UP000476820"/>
    </source>
</evidence>
<comment type="caution">
    <text evidence="7">The sequence shown here is derived from an EMBL/GenBank/DDBJ whole genome shotgun (WGS) entry which is preliminary data.</text>
</comment>
<evidence type="ECO:0000256" key="2">
    <source>
        <dbReference type="ARBA" id="ARBA00022723"/>
    </source>
</evidence>
<dbReference type="EMBL" id="SWOV01000029">
    <property type="protein sequence ID" value="NFF88389.1"/>
    <property type="molecule type" value="Genomic_DNA"/>
</dbReference>
<dbReference type="OrthoDB" id="9780884at2"/>
<keyword evidence="5" id="KW-0812">Transmembrane</keyword>
<dbReference type="SUPFAM" id="SSF56300">
    <property type="entry name" value="Metallo-dependent phosphatases"/>
    <property type="match status" value="1"/>
</dbReference>
<protein>
    <submittedName>
        <fullName evidence="7">Metallophosphoesterase</fullName>
    </submittedName>
</protein>
<evidence type="ECO:0000256" key="3">
    <source>
        <dbReference type="ARBA" id="ARBA00022801"/>
    </source>
</evidence>
<keyword evidence="3" id="KW-0378">Hydrolase</keyword>
<organism evidence="7 9">
    <name type="scientific">Clostridium botulinum</name>
    <dbReference type="NCBI Taxonomy" id="1491"/>
    <lineage>
        <taxon>Bacteria</taxon>
        <taxon>Bacillati</taxon>
        <taxon>Bacillota</taxon>
        <taxon>Clostridia</taxon>
        <taxon>Eubacteriales</taxon>
        <taxon>Clostridiaceae</taxon>
        <taxon>Clostridium</taxon>
    </lineage>
</organism>
<dbReference type="InterPro" id="IPR029052">
    <property type="entry name" value="Metallo-depent_PP-like"/>
</dbReference>
<dbReference type="GO" id="GO:0016020">
    <property type="term" value="C:membrane"/>
    <property type="evidence" value="ECO:0007669"/>
    <property type="project" value="GOC"/>
</dbReference>
<dbReference type="GO" id="GO:0009245">
    <property type="term" value="P:lipid A biosynthetic process"/>
    <property type="evidence" value="ECO:0007669"/>
    <property type="project" value="TreeGrafter"/>
</dbReference>
<proteinExistence type="inferred from homology"/>
<dbReference type="PANTHER" id="PTHR31302:SF25">
    <property type="entry name" value="PHOSPHOESTERASE"/>
    <property type="match status" value="1"/>
</dbReference>
<dbReference type="RefSeq" id="WP_012450878.1">
    <property type="nucleotide sequence ID" value="NZ_CP010520.1"/>
</dbReference>
<feature type="domain" description="Calcineurin-like phosphoesterase" evidence="6">
    <location>
        <begin position="56"/>
        <end position="222"/>
    </location>
</feature>
<evidence type="ECO:0000256" key="1">
    <source>
        <dbReference type="ARBA" id="ARBA00001968"/>
    </source>
</evidence>
<accession>A0A0C2N8Y6</accession>